<accession>A0AAV5URG4</accession>
<keyword evidence="1" id="KW-0472">Membrane</keyword>
<feature type="non-terminal residue" evidence="2">
    <location>
        <position position="95"/>
    </location>
</feature>
<comment type="caution">
    <text evidence="2">The sequence shown here is derived from an EMBL/GenBank/DDBJ whole genome shotgun (WGS) entry which is preliminary data.</text>
</comment>
<keyword evidence="3" id="KW-1185">Reference proteome</keyword>
<dbReference type="EMBL" id="BTSY01000001">
    <property type="protein sequence ID" value="GMT08847.1"/>
    <property type="molecule type" value="Genomic_DNA"/>
</dbReference>
<proteinExistence type="predicted"/>
<keyword evidence="1" id="KW-0812">Transmembrane</keyword>
<evidence type="ECO:0000256" key="1">
    <source>
        <dbReference type="SAM" id="Phobius"/>
    </source>
</evidence>
<evidence type="ECO:0000313" key="3">
    <source>
        <dbReference type="Proteomes" id="UP001432322"/>
    </source>
</evidence>
<dbReference type="Proteomes" id="UP001432322">
    <property type="component" value="Unassembled WGS sequence"/>
</dbReference>
<keyword evidence="1" id="KW-1133">Transmembrane helix</keyword>
<feature type="transmembrane region" description="Helical" evidence="1">
    <location>
        <begin position="35"/>
        <end position="59"/>
    </location>
</feature>
<protein>
    <submittedName>
        <fullName evidence="2">Uncharacterized protein</fullName>
    </submittedName>
</protein>
<sequence>FQLQNFWWRRFTGKERNPIVKKPKFSYEPMVMKDFQLVLLLLGVVYAFAALVFIVEILYQRYHQSAFKHRVTRTLFTTAAKISSLHGAKLPFAPR</sequence>
<feature type="non-terminal residue" evidence="2">
    <location>
        <position position="1"/>
    </location>
</feature>
<gene>
    <name evidence="2" type="ORF">PFISCL1PPCAC_144</name>
</gene>
<evidence type="ECO:0000313" key="2">
    <source>
        <dbReference type="EMBL" id="GMT08847.1"/>
    </source>
</evidence>
<organism evidence="2 3">
    <name type="scientific">Pristionchus fissidentatus</name>
    <dbReference type="NCBI Taxonomy" id="1538716"/>
    <lineage>
        <taxon>Eukaryota</taxon>
        <taxon>Metazoa</taxon>
        <taxon>Ecdysozoa</taxon>
        <taxon>Nematoda</taxon>
        <taxon>Chromadorea</taxon>
        <taxon>Rhabditida</taxon>
        <taxon>Rhabditina</taxon>
        <taxon>Diplogasteromorpha</taxon>
        <taxon>Diplogasteroidea</taxon>
        <taxon>Neodiplogasteridae</taxon>
        <taxon>Pristionchus</taxon>
    </lineage>
</organism>
<reference evidence="2" key="1">
    <citation type="submission" date="2023-10" db="EMBL/GenBank/DDBJ databases">
        <title>Genome assembly of Pristionchus species.</title>
        <authorList>
            <person name="Yoshida K."/>
            <person name="Sommer R.J."/>
        </authorList>
    </citation>
    <scope>NUCLEOTIDE SEQUENCE</scope>
    <source>
        <strain evidence="2">RS5133</strain>
    </source>
</reference>
<dbReference type="AlphaFoldDB" id="A0AAV5URG4"/>
<name>A0AAV5URG4_9BILA</name>